<evidence type="ECO:0000313" key="1">
    <source>
        <dbReference type="EMBL" id="KAG6579689.1"/>
    </source>
</evidence>
<keyword evidence="2" id="KW-1185">Reference proteome</keyword>
<protein>
    <submittedName>
        <fullName evidence="1">Uncharacterized protein</fullName>
    </submittedName>
</protein>
<gene>
    <name evidence="1" type="ORF">SDJN03_24137</name>
</gene>
<comment type="caution">
    <text evidence="1">The sequence shown here is derived from an EMBL/GenBank/DDBJ whole genome shotgun (WGS) entry which is preliminary data.</text>
</comment>
<organism evidence="1 2">
    <name type="scientific">Cucurbita argyrosperma subsp. sororia</name>
    <dbReference type="NCBI Taxonomy" id="37648"/>
    <lineage>
        <taxon>Eukaryota</taxon>
        <taxon>Viridiplantae</taxon>
        <taxon>Streptophyta</taxon>
        <taxon>Embryophyta</taxon>
        <taxon>Tracheophyta</taxon>
        <taxon>Spermatophyta</taxon>
        <taxon>Magnoliopsida</taxon>
        <taxon>eudicotyledons</taxon>
        <taxon>Gunneridae</taxon>
        <taxon>Pentapetalae</taxon>
        <taxon>rosids</taxon>
        <taxon>fabids</taxon>
        <taxon>Cucurbitales</taxon>
        <taxon>Cucurbitaceae</taxon>
        <taxon>Cucurbiteae</taxon>
        <taxon>Cucurbita</taxon>
    </lineage>
</organism>
<reference evidence="1 2" key="1">
    <citation type="journal article" date="2021" name="Hortic Res">
        <title>The domestication of Cucurbita argyrosperma as revealed by the genome of its wild relative.</title>
        <authorList>
            <person name="Barrera-Redondo J."/>
            <person name="Sanchez-de la Vega G."/>
            <person name="Aguirre-Liguori J.A."/>
            <person name="Castellanos-Morales G."/>
            <person name="Gutierrez-Guerrero Y.T."/>
            <person name="Aguirre-Dugua X."/>
            <person name="Aguirre-Planter E."/>
            <person name="Tenaillon M.I."/>
            <person name="Lira-Saade R."/>
            <person name="Eguiarte L.E."/>
        </authorList>
    </citation>
    <scope>NUCLEOTIDE SEQUENCE [LARGE SCALE GENOMIC DNA]</scope>
    <source>
        <strain evidence="1">JBR-2021</strain>
    </source>
</reference>
<feature type="non-terminal residue" evidence="1">
    <location>
        <position position="1"/>
    </location>
</feature>
<dbReference type="AlphaFoldDB" id="A0AAV6MFR3"/>
<dbReference type="Proteomes" id="UP000685013">
    <property type="component" value="Chromosome 15"/>
</dbReference>
<proteinExistence type="predicted"/>
<evidence type="ECO:0000313" key="2">
    <source>
        <dbReference type="Proteomes" id="UP000685013"/>
    </source>
</evidence>
<accession>A0AAV6MFR3</accession>
<name>A0AAV6MFR3_9ROSI</name>
<dbReference type="EMBL" id="JAGKQH010000015">
    <property type="protein sequence ID" value="KAG6579689.1"/>
    <property type="molecule type" value="Genomic_DNA"/>
</dbReference>
<sequence length="74" mass="8223">MDPLIQQVASMTGTLCIAISQDHKEASSVGSRWHGRIISSRRRRVSLGTLLKLARLLVLLECLVLEPPLFVANR</sequence>